<name>A0A517SIK8_9PLAN</name>
<evidence type="ECO:0000313" key="2">
    <source>
        <dbReference type="Proteomes" id="UP000315700"/>
    </source>
</evidence>
<sequence length="176" mass="20488">MAKRSSSKKQAKKKTDFQLWSSTTWTVNCGRLVPMPGRPNSVKSLFRHVAEKIPFEAIDSVRKEFRSRGWDSDGVYIAHDSMGFARYVGRGQIFQRLKARKRAAPLELLYFSFYVVGNKNHEREIETIMIRLGGAHLHFNERKKRVDTTAGNIRDYEPGTRFIERQRRRGRAARLT</sequence>
<dbReference type="KEGG" id="ccos:Pan44_39950"/>
<reference evidence="1 2" key="1">
    <citation type="submission" date="2019-02" db="EMBL/GenBank/DDBJ databases">
        <title>Deep-cultivation of Planctomycetes and their phenomic and genomic characterization uncovers novel biology.</title>
        <authorList>
            <person name="Wiegand S."/>
            <person name="Jogler M."/>
            <person name="Boedeker C."/>
            <person name="Pinto D."/>
            <person name="Vollmers J."/>
            <person name="Rivas-Marin E."/>
            <person name="Kohn T."/>
            <person name="Peeters S.H."/>
            <person name="Heuer A."/>
            <person name="Rast P."/>
            <person name="Oberbeckmann S."/>
            <person name="Bunk B."/>
            <person name="Jeske O."/>
            <person name="Meyerdierks A."/>
            <person name="Storesund J.E."/>
            <person name="Kallscheuer N."/>
            <person name="Luecker S."/>
            <person name="Lage O.M."/>
            <person name="Pohl T."/>
            <person name="Merkel B.J."/>
            <person name="Hornburger P."/>
            <person name="Mueller R.-W."/>
            <person name="Bruemmer F."/>
            <person name="Labrenz M."/>
            <person name="Spormann A.M."/>
            <person name="Op den Camp H."/>
            <person name="Overmann J."/>
            <person name="Amann R."/>
            <person name="Jetten M.S.M."/>
            <person name="Mascher T."/>
            <person name="Medema M.H."/>
            <person name="Devos D.P."/>
            <person name="Kaster A.-K."/>
            <person name="Ovreas L."/>
            <person name="Rohde M."/>
            <person name="Galperin M.Y."/>
            <person name="Jogler C."/>
        </authorList>
    </citation>
    <scope>NUCLEOTIDE SEQUENCE [LARGE SCALE GENOMIC DNA]</scope>
    <source>
        <strain evidence="1 2">Pan44</strain>
    </source>
</reference>
<dbReference type="Proteomes" id="UP000315700">
    <property type="component" value="Chromosome"/>
</dbReference>
<accession>A0A517SIK8</accession>
<organism evidence="1 2">
    <name type="scientific">Caulifigura coniformis</name>
    <dbReference type="NCBI Taxonomy" id="2527983"/>
    <lineage>
        <taxon>Bacteria</taxon>
        <taxon>Pseudomonadati</taxon>
        <taxon>Planctomycetota</taxon>
        <taxon>Planctomycetia</taxon>
        <taxon>Planctomycetales</taxon>
        <taxon>Planctomycetaceae</taxon>
        <taxon>Caulifigura</taxon>
    </lineage>
</organism>
<dbReference type="AlphaFoldDB" id="A0A517SIK8"/>
<proteinExistence type="predicted"/>
<dbReference type="InParanoid" id="A0A517SIK8"/>
<dbReference type="EMBL" id="CP036271">
    <property type="protein sequence ID" value="QDT55947.1"/>
    <property type="molecule type" value="Genomic_DNA"/>
</dbReference>
<keyword evidence="2" id="KW-1185">Reference proteome</keyword>
<gene>
    <name evidence="1" type="ORF">Pan44_39950</name>
</gene>
<evidence type="ECO:0000313" key="1">
    <source>
        <dbReference type="EMBL" id="QDT55947.1"/>
    </source>
</evidence>
<protein>
    <submittedName>
        <fullName evidence="1">Uncharacterized protein</fullName>
    </submittedName>
</protein>